<dbReference type="HOGENOM" id="CLU_2196624_0_0_1"/>
<dbReference type="Proteomes" id="UP000054266">
    <property type="component" value="Unassembled WGS sequence"/>
</dbReference>
<name>A0A0D2FFL6_9EURO</name>
<protein>
    <submittedName>
        <fullName evidence="1">Uncharacterized protein</fullName>
    </submittedName>
</protein>
<evidence type="ECO:0000313" key="2">
    <source>
        <dbReference type="Proteomes" id="UP000054266"/>
    </source>
</evidence>
<proteinExistence type="predicted"/>
<dbReference type="EMBL" id="KN846960">
    <property type="protein sequence ID" value="KIW65580.1"/>
    <property type="molecule type" value="Genomic_DNA"/>
</dbReference>
<sequence length="108" mass="11813">MTISSRLPTGHSPWFQSCVHRYHPRPSDLDYATLCFTTSCLGFPTLEACHNPISFSVVTKNERLNIQGRADSEDVSFNARSIWCSGGRVEFGGLSAVLGHTVAVAEVL</sequence>
<gene>
    <name evidence="1" type="ORF">PV04_07826</name>
</gene>
<evidence type="ECO:0000313" key="1">
    <source>
        <dbReference type="EMBL" id="KIW65580.1"/>
    </source>
</evidence>
<accession>A0A0D2FFL6</accession>
<dbReference type="AlphaFoldDB" id="A0A0D2FFL6"/>
<organism evidence="1 2">
    <name type="scientific">Phialophora macrospora</name>
    <dbReference type="NCBI Taxonomy" id="1851006"/>
    <lineage>
        <taxon>Eukaryota</taxon>
        <taxon>Fungi</taxon>
        <taxon>Dikarya</taxon>
        <taxon>Ascomycota</taxon>
        <taxon>Pezizomycotina</taxon>
        <taxon>Eurotiomycetes</taxon>
        <taxon>Chaetothyriomycetidae</taxon>
        <taxon>Chaetothyriales</taxon>
        <taxon>Herpotrichiellaceae</taxon>
        <taxon>Phialophora</taxon>
    </lineage>
</organism>
<reference evidence="1 2" key="1">
    <citation type="submission" date="2015-01" db="EMBL/GenBank/DDBJ databases">
        <title>The Genome Sequence of Capronia semiimmersa CBS27337.</title>
        <authorList>
            <consortium name="The Broad Institute Genomics Platform"/>
            <person name="Cuomo C."/>
            <person name="de Hoog S."/>
            <person name="Gorbushina A."/>
            <person name="Stielow B."/>
            <person name="Teixiera M."/>
            <person name="Abouelleil A."/>
            <person name="Chapman S.B."/>
            <person name="Priest M."/>
            <person name="Young S.K."/>
            <person name="Wortman J."/>
            <person name="Nusbaum C."/>
            <person name="Birren B."/>
        </authorList>
    </citation>
    <scope>NUCLEOTIDE SEQUENCE [LARGE SCALE GENOMIC DNA]</scope>
    <source>
        <strain evidence="1 2">CBS 27337</strain>
    </source>
</reference>
<keyword evidence="2" id="KW-1185">Reference proteome</keyword>
<dbReference type="PROSITE" id="PS51257">
    <property type="entry name" value="PROKAR_LIPOPROTEIN"/>
    <property type="match status" value="1"/>
</dbReference>